<dbReference type="Proteomes" id="UP000309133">
    <property type="component" value="Unassembled WGS sequence"/>
</dbReference>
<dbReference type="EMBL" id="SSSM01000007">
    <property type="protein sequence ID" value="THG28154.1"/>
    <property type="molecule type" value="Genomic_DNA"/>
</dbReference>
<comment type="caution">
    <text evidence="1">The sequence shown here is derived from an EMBL/GenBank/DDBJ whole genome shotgun (WGS) entry which is preliminary data.</text>
</comment>
<dbReference type="AlphaFoldDB" id="A0A4S4FF09"/>
<protein>
    <submittedName>
        <fullName evidence="1">Uncharacterized protein</fullName>
    </submittedName>
</protein>
<evidence type="ECO:0000313" key="1">
    <source>
        <dbReference type="EMBL" id="THG28154.1"/>
    </source>
</evidence>
<evidence type="ECO:0000313" key="2">
    <source>
        <dbReference type="Proteomes" id="UP000309133"/>
    </source>
</evidence>
<dbReference type="RefSeq" id="WP_136429472.1">
    <property type="nucleotide sequence ID" value="NZ_SSSM01000007.1"/>
</dbReference>
<keyword evidence="2" id="KW-1185">Reference proteome</keyword>
<gene>
    <name evidence="1" type="ORF">E6C64_18770</name>
</gene>
<organism evidence="1 2">
    <name type="scientific">Naasia lichenicola</name>
    <dbReference type="NCBI Taxonomy" id="2565933"/>
    <lineage>
        <taxon>Bacteria</taxon>
        <taxon>Bacillati</taxon>
        <taxon>Actinomycetota</taxon>
        <taxon>Actinomycetes</taxon>
        <taxon>Micrococcales</taxon>
        <taxon>Microbacteriaceae</taxon>
        <taxon>Naasia</taxon>
    </lineage>
</organism>
<proteinExistence type="predicted"/>
<reference evidence="1 2" key="1">
    <citation type="submission" date="2019-04" db="EMBL/GenBank/DDBJ databases">
        <authorList>
            <person name="Jiang L."/>
        </authorList>
    </citation>
    <scope>NUCLEOTIDE SEQUENCE [LARGE SCALE GENOMIC DNA]</scope>
    <source>
        <strain evidence="1 2">YIM 131853</strain>
    </source>
</reference>
<sequence length="156" mass="16698">MLRVRCFETELAENGDVIGVGDVVKRMAVRHPMEHFGTEIDALWGFDSYGGPPDSEVITLTGEVTAIDAVYVELTADADGGWRPRLRSARLEPLHSTADTVSPLPTILWETPSPPDPTGHSYGTGYAIITEGDTSFAGWVVTLQDEVSTPAVSPGG</sequence>
<accession>A0A4S4FF09</accession>
<name>A0A4S4FF09_9MICO</name>